<dbReference type="OrthoDB" id="338308at2759"/>
<protein>
    <submittedName>
        <fullName evidence="3">Uncharacterized protein</fullName>
    </submittedName>
</protein>
<dbReference type="RefSeq" id="XP_028873896.1">
    <property type="nucleotide sequence ID" value="XM_029017407.1"/>
</dbReference>
<dbReference type="Proteomes" id="UP000186176">
    <property type="component" value="Unassembled WGS sequence"/>
</dbReference>
<organism evidence="3 4">
    <name type="scientific">Cryptosporidium ubiquitum</name>
    <dbReference type="NCBI Taxonomy" id="857276"/>
    <lineage>
        <taxon>Eukaryota</taxon>
        <taxon>Sar</taxon>
        <taxon>Alveolata</taxon>
        <taxon>Apicomplexa</taxon>
        <taxon>Conoidasida</taxon>
        <taxon>Coccidia</taxon>
        <taxon>Eucoccidiorida</taxon>
        <taxon>Eimeriorina</taxon>
        <taxon>Cryptosporidiidae</taxon>
        <taxon>Cryptosporidium</taxon>
    </lineage>
</organism>
<accession>A0A1J4MDU5</accession>
<dbReference type="AlphaFoldDB" id="A0A1J4MDU5"/>
<dbReference type="PROSITE" id="PS51257">
    <property type="entry name" value="PROKAR_LIPOPROTEIN"/>
    <property type="match status" value="1"/>
</dbReference>
<keyword evidence="1" id="KW-0175">Coiled coil</keyword>
<evidence type="ECO:0000313" key="4">
    <source>
        <dbReference type="Proteomes" id="UP000186176"/>
    </source>
</evidence>
<evidence type="ECO:0000313" key="3">
    <source>
        <dbReference type="EMBL" id="OII72398.1"/>
    </source>
</evidence>
<feature type="coiled-coil region" evidence="1">
    <location>
        <begin position="321"/>
        <end position="348"/>
    </location>
</feature>
<evidence type="ECO:0000256" key="2">
    <source>
        <dbReference type="SAM" id="SignalP"/>
    </source>
</evidence>
<evidence type="ECO:0000256" key="1">
    <source>
        <dbReference type="SAM" id="Coils"/>
    </source>
</evidence>
<keyword evidence="4" id="KW-1185">Reference proteome</keyword>
<feature type="chain" id="PRO_5012498316" evidence="2">
    <location>
        <begin position="24"/>
        <end position="1237"/>
    </location>
</feature>
<name>A0A1J4MDU5_9CRYT</name>
<proteinExistence type="predicted"/>
<dbReference type="EMBL" id="LRBP01000022">
    <property type="protein sequence ID" value="OII72398.1"/>
    <property type="molecule type" value="Genomic_DNA"/>
</dbReference>
<dbReference type="VEuPathDB" id="CryptoDB:cubi_00393"/>
<dbReference type="GeneID" id="39977186"/>
<gene>
    <name evidence="3" type="ORF">cubi_00393</name>
</gene>
<comment type="caution">
    <text evidence="3">The sequence shown here is derived from an EMBL/GenBank/DDBJ whole genome shotgun (WGS) entry which is preliminary data.</text>
</comment>
<sequence>MKLIIVISLLVLLISCYLPDSYGDQGRDYQFKYTGYVAPSLDLFLREYNAFGKSANEFELDQKLLLLLDNPDCWYNQRGKKVILLFNETNFPEEYAILRSSSKIFGPNNKLENDFLVLEEEEERQNYMGFYDQMGDTYNSEISENTSIYKKIMSDEEDKNSYLDSYSENKIPIIKDMMSEDLEKEKYKSRIRRLINMKENTLKRIYQTSIEIKNLESSFIMQCDSPECNICNDFQSHLNSKYIELNKYKHRYKMIISLFKEFVDHSNKFDFYHNYDKNNSEWQLNSGVNYTQAWEDFNKKRGRIYKVIKRPNFNITKDDHRVDHESNYKELKKMLSESEKEIDIQIKNSEKDKIPGNNERAESNMTDCTKEKLEELVNKNEKLSLLIRSVKFFIESLFERSCPKCNIKSFNGFTKFGDMLDTQIRILKYYQSQKIKFENDIQSCIYFLENKNIELDDHSQSIKRPYGYKYRYMPPNEYNRKLNKIFKKYEEYEKNKVDLEKLIYGSTKNWEVHNKKLLCDVNSLVLMSELSKEMISRIISSEIQKRVYLRRKECQTCSYNDCQRCYENYKKLKNLESNINSQNKLYKSILAYLDLCGFEQILISSEFKDLNKNNEIELEYFGKDGRLWSVEKYLSESFINRVLGLDGQLSPFLRAKVLERIKFTLQAFIKVLELSYSNIDRKDCSSCKNRQCNDCYYKFKKIIDNNTQIRKYNNLLRLVNFELNKYFVQIRKTNVKRLTRGNTKEWILIKDNTLREWLPNQPELILKCDKESYTEAFTFYKEISFKRKHLQDMSEHIYNSIINSNLKFSEYHFSKQVKEWGSIWKEKTYYDEVFSNIDRYLSSCVNKNQEFNSSFHDYLNRKSEIKNLYKSFQEHSENINCLIEKLREIHSKGYIECSRAFQIDCCSNLTSSEDIYQRLNSEFKTFKRIRKKLNSYIYNEQLNYYDYNKEIYENYHRNEFKDRFSKYLSMRPEKTRIKKRIKEDKLDKTIFEYQDITKSPIPGMSKYLHGSKSSTGNEDQNTFQLNPESEFQCSKIEILVLQKIASLLSKNQTRLKLLMGLNSIRCEIEECYNCKVRSKFHDKIERELNILNKVLNTATEQLNQCMLDSSENLITKEDIIEFQSTLIQLSKKESSFNVDLKSYIYKIKDFQCEKKEIEKILDIKQEKSIKIYFWIEEMLTQIQTSNDEDENINNNYTIWTHQVIQLLNFSMVLEERLQECINTLNICIDHSEENDTE</sequence>
<feature type="signal peptide" evidence="2">
    <location>
        <begin position="1"/>
        <end position="23"/>
    </location>
</feature>
<reference evidence="3 4" key="1">
    <citation type="submission" date="2016-10" db="EMBL/GenBank/DDBJ databases">
        <title>Reductive evolution of mitochondrial metabolism and differential evolution of invasion-related proteins in Cryptosporidium.</title>
        <authorList>
            <person name="Liu S."/>
            <person name="Roellig D.M."/>
            <person name="Guo Y."/>
            <person name="Li N."/>
            <person name="Frace M.A."/>
            <person name="Tang K."/>
            <person name="Zhang L."/>
            <person name="Feng Y."/>
            <person name="Xiao L."/>
        </authorList>
    </citation>
    <scope>NUCLEOTIDE SEQUENCE [LARGE SCALE GENOMIC DNA]</scope>
    <source>
        <strain evidence="3">39726</strain>
    </source>
</reference>
<keyword evidence="2" id="KW-0732">Signal</keyword>